<accession>A0A4U5MRN4</accession>
<keyword evidence="1" id="KW-0812">Transmembrane</keyword>
<evidence type="ECO:0000313" key="2">
    <source>
        <dbReference type="EMBL" id="TKR72268.1"/>
    </source>
</evidence>
<proteinExistence type="predicted"/>
<organism evidence="2 3">
    <name type="scientific">Steinernema carpocapsae</name>
    <name type="common">Entomopathogenic nematode</name>
    <dbReference type="NCBI Taxonomy" id="34508"/>
    <lineage>
        <taxon>Eukaryota</taxon>
        <taxon>Metazoa</taxon>
        <taxon>Ecdysozoa</taxon>
        <taxon>Nematoda</taxon>
        <taxon>Chromadorea</taxon>
        <taxon>Rhabditida</taxon>
        <taxon>Tylenchina</taxon>
        <taxon>Panagrolaimomorpha</taxon>
        <taxon>Strongyloidoidea</taxon>
        <taxon>Steinernematidae</taxon>
        <taxon>Steinernema</taxon>
    </lineage>
</organism>
<dbReference type="Proteomes" id="UP000298663">
    <property type="component" value="Unassembled WGS sequence"/>
</dbReference>
<feature type="transmembrane region" description="Helical" evidence="1">
    <location>
        <begin position="6"/>
        <end position="28"/>
    </location>
</feature>
<protein>
    <recommendedName>
        <fullName evidence="4">G-protein coupled receptors family 1 profile domain-containing protein</fullName>
    </recommendedName>
</protein>
<dbReference type="EMBL" id="AZBU02000006">
    <property type="protein sequence ID" value="TKR72268.1"/>
    <property type="molecule type" value="Genomic_DNA"/>
</dbReference>
<feature type="transmembrane region" description="Helical" evidence="1">
    <location>
        <begin position="125"/>
        <end position="155"/>
    </location>
</feature>
<name>A0A4U5MRN4_STECR</name>
<feature type="transmembrane region" description="Helical" evidence="1">
    <location>
        <begin position="82"/>
        <end position="104"/>
    </location>
</feature>
<keyword evidence="3" id="KW-1185">Reference proteome</keyword>
<evidence type="ECO:0008006" key="4">
    <source>
        <dbReference type="Google" id="ProtNLM"/>
    </source>
</evidence>
<gene>
    <name evidence="2" type="ORF">L596_019742</name>
</gene>
<reference evidence="2 3" key="1">
    <citation type="journal article" date="2015" name="Genome Biol.">
        <title>Comparative genomics of Steinernema reveals deeply conserved gene regulatory networks.</title>
        <authorList>
            <person name="Dillman A.R."/>
            <person name="Macchietto M."/>
            <person name="Porter C.F."/>
            <person name="Rogers A."/>
            <person name="Williams B."/>
            <person name="Antoshechkin I."/>
            <person name="Lee M.M."/>
            <person name="Goodwin Z."/>
            <person name="Lu X."/>
            <person name="Lewis E.E."/>
            <person name="Goodrich-Blair H."/>
            <person name="Stock S.P."/>
            <person name="Adams B.J."/>
            <person name="Sternberg P.W."/>
            <person name="Mortazavi A."/>
        </authorList>
    </citation>
    <scope>NUCLEOTIDE SEQUENCE [LARGE SCALE GENOMIC DNA]</scope>
    <source>
        <strain evidence="2 3">ALL</strain>
    </source>
</reference>
<comment type="caution">
    <text evidence="2">The sequence shown here is derived from an EMBL/GenBank/DDBJ whole genome shotgun (WGS) entry which is preliminary data.</text>
</comment>
<feature type="transmembrane region" description="Helical" evidence="1">
    <location>
        <begin position="40"/>
        <end position="62"/>
    </location>
</feature>
<sequence length="271" mass="31186">MWAALAIVENVAVISVSILSGYTLTLIFTKRTPRAIWKDCPPLAFLLLISTIPTLFSILVSLEWFLILINAIPESSKNFLTIVWSALTGMIAIWYYDCATIAVFTQRIYVLLFPLKQKKLHTIIILVLSMLVAVTITVAFTVIHCVYHLQIIATFKPGCFSLNCMVQNLTMHQFLWVYIKIFLVLLILLLGTIFTLLLRRHEAKFGSNLNVNKRVNTFTRYIFYLRLVLDIVPYFSDVMLRMTVSRQVITCYRCCFRLNSNWEKPLAPMAS</sequence>
<keyword evidence="1" id="KW-0472">Membrane</keyword>
<feature type="transmembrane region" description="Helical" evidence="1">
    <location>
        <begin position="175"/>
        <end position="198"/>
    </location>
</feature>
<evidence type="ECO:0000256" key="1">
    <source>
        <dbReference type="SAM" id="Phobius"/>
    </source>
</evidence>
<dbReference type="AlphaFoldDB" id="A0A4U5MRN4"/>
<reference evidence="2 3" key="2">
    <citation type="journal article" date="2019" name="G3 (Bethesda)">
        <title>Hybrid Assembly of the Genome of the Entomopathogenic Nematode Steinernema carpocapsae Identifies the X-Chromosome.</title>
        <authorList>
            <person name="Serra L."/>
            <person name="Macchietto M."/>
            <person name="Macias-Munoz A."/>
            <person name="McGill C.J."/>
            <person name="Rodriguez I.M."/>
            <person name="Rodriguez B."/>
            <person name="Murad R."/>
            <person name="Mortazavi A."/>
        </authorList>
    </citation>
    <scope>NUCLEOTIDE SEQUENCE [LARGE SCALE GENOMIC DNA]</scope>
    <source>
        <strain evidence="2 3">ALL</strain>
    </source>
</reference>
<evidence type="ECO:0000313" key="3">
    <source>
        <dbReference type="Proteomes" id="UP000298663"/>
    </source>
</evidence>
<keyword evidence="1" id="KW-1133">Transmembrane helix</keyword>